<name>A0AAD4JA73_PERFH</name>
<evidence type="ECO:0000256" key="5">
    <source>
        <dbReference type="SAM" id="MobiDB-lite"/>
    </source>
</evidence>
<gene>
    <name evidence="7" type="ORF">C2S53_016823</name>
</gene>
<dbReference type="GO" id="GO:0003700">
    <property type="term" value="F:DNA-binding transcription factor activity"/>
    <property type="evidence" value="ECO:0007669"/>
    <property type="project" value="TreeGrafter"/>
</dbReference>
<sequence>MAAFSSFQQQLDAPSSSFFLPNNPSPSPSPSSTINKMCALFHDPNNALSPFHQHNHLHHAKNKNSMDSSVSVVTHKYHQTNQKHPLPFCKKRKSKEGSCPNSAQSKVRRERISERMKLLQALVPGCDKVTGKALMLDEIINYVQSLQNQVEFLSMKLASVNPIFYDFGMDLESFMVRPDQNLNSLASPLPAGMQECSPTTANTYHVLDNSLLLHQSQIPNALPQGDRQQVLWEMDEQRQKIINQSGINNNLFSFPLM</sequence>
<dbReference type="SMART" id="SM00353">
    <property type="entry name" value="HLH"/>
    <property type="match status" value="1"/>
</dbReference>
<evidence type="ECO:0000256" key="3">
    <source>
        <dbReference type="ARBA" id="ARBA00023163"/>
    </source>
</evidence>
<comment type="subcellular location">
    <subcellularLocation>
        <location evidence="1">Nucleus</location>
    </subcellularLocation>
</comment>
<evidence type="ECO:0000256" key="4">
    <source>
        <dbReference type="ARBA" id="ARBA00023242"/>
    </source>
</evidence>
<evidence type="ECO:0000259" key="6">
    <source>
        <dbReference type="PROSITE" id="PS50888"/>
    </source>
</evidence>
<dbReference type="AlphaFoldDB" id="A0AAD4JA73"/>
<keyword evidence="4" id="KW-0539">Nucleus</keyword>
<organism evidence="7 8">
    <name type="scientific">Perilla frutescens var. hirtella</name>
    <name type="common">Perilla citriodora</name>
    <name type="synonym">Perilla setoyensis</name>
    <dbReference type="NCBI Taxonomy" id="608512"/>
    <lineage>
        <taxon>Eukaryota</taxon>
        <taxon>Viridiplantae</taxon>
        <taxon>Streptophyta</taxon>
        <taxon>Embryophyta</taxon>
        <taxon>Tracheophyta</taxon>
        <taxon>Spermatophyta</taxon>
        <taxon>Magnoliopsida</taxon>
        <taxon>eudicotyledons</taxon>
        <taxon>Gunneridae</taxon>
        <taxon>Pentapetalae</taxon>
        <taxon>asterids</taxon>
        <taxon>lamiids</taxon>
        <taxon>Lamiales</taxon>
        <taxon>Lamiaceae</taxon>
        <taxon>Nepetoideae</taxon>
        <taxon>Elsholtzieae</taxon>
        <taxon>Perilla</taxon>
    </lineage>
</organism>
<comment type="caution">
    <text evidence="7">The sequence shown here is derived from an EMBL/GenBank/DDBJ whole genome shotgun (WGS) entry which is preliminary data.</text>
</comment>
<dbReference type="InterPro" id="IPR036638">
    <property type="entry name" value="HLH_DNA-bd_sf"/>
</dbReference>
<feature type="region of interest" description="Disordered" evidence="5">
    <location>
        <begin position="15"/>
        <end position="36"/>
    </location>
</feature>
<evidence type="ECO:0000313" key="8">
    <source>
        <dbReference type="Proteomes" id="UP001190926"/>
    </source>
</evidence>
<accession>A0AAD4JA73</accession>
<evidence type="ECO:0000256" key="2">
    <source>
        <dbReference type="ARBA" id="ARBA00023015"/>
    </source>
</evidence>
<keyword evidence="2" id="KW-0805">Transcription regulation</keyword>
<evidence type="ECO:0000313" key="7">
    <source>
        <dbReference type="EMBL" id="KAH6829395.1"/>
    </source>
</evidence>
<dbReference type="PANTHER" id="PTHR12565:SF431">
    <property type="entry name" value="TRANSCRIPTION FACTOR BHLH137"/>
    <property type="match status" value="1"/>
</dbReference>
<dbReference type="InterPro" id="IPR011598">
    <property type="entry name" value="bHLH_dom"/>
</dbReference>
<dbReference type="GO" id="GO:0046983">
    <property type="term" value="F:protein dimerization activity"/>
    <property type="evidence" value="ECO:0007669"/>
    <property type="project" value="InterPro"/>
</dbReference>
<dbReference type="InterPro" id="IPR024097">
    <property type="entry name" value="bHLH_ZIP_TF"/>
</dbReference>
<feature type="domain" description="BHLH" evidence="6">
    <location>
        <begin position="96"/>
        <end position="146"/>
    </location>
</feature>
<protein>
    <recommendedName>
        <fullName evidence="6">BHLH domain-containing protein</fullName>
    </recommendedName>
</protein>
<dbReference type="PANTHER" id="PTHR12565">
    <property type="entry name" value="STEROL REGULATORY ELEMENT-BINDING PROTEIN"/>
    <property type="match status" value="1"/>
</dbReference>
<reference evidence="7 8" key="1">
    <citation type="journal article" date="2021" name="Nat. Commun.">
        <title>Incipient diploidization of the medicinal plant Perilla within 10,000 years.</title>
        <authorList>
            <person name="Zhang Y."/>
            <person name="Shen Q."/>
            <person name="Leng L."/>
            <person name="Zhang D."/>
            <person name="Chen S."/>
            <person name="Shi Y."/>
            <person name="Ning Z."/>
            <person name="Chen S."/>
        </authorList>
    </citation>
    <scope>NUCLEOTIDE SEQUENCE [LARGE SCALE GENOMIC DNA]</scope>
    <source>
        <strain evidence="8">cv. PC099</strain>
    </source>
</reference>
<keyword evidence="8" id="KW-1185">Reference proteome</keyword>
<dbReference type="EMBL" id="SDAM02000109">
    <property type="protein sequence ID" value="KAH6829395.1"/>
    <property type="molecule type" value="Genomic_DNA"/>
</dbReference>
<feature type="region of interest" description="Disordered" evidence="5">
    <location>
        <begin position="87"/>
        <end position="109"/>
    </location>
</feature>
<proteinExistence type="predicted"/>
<dbReference type="Gene3D" id="4.10.280.10">
    <property type="entry name" value="Helix-loop-helix DNA-binding domain"/>
    <property type="match status" value="1"/>
</dbReference>
<evidence type="ECO:0000256" key="1">
    <source>
        <dbReference type="ARBA" id="ARBA00004123"/>
    </source>
</evidence>
<dbReference type="SUPFAM" id="SSF47459">
    <property type="entry name" value="HLH, helix-loop-helix DNA-binding domain"/>
    <property type="match status" value="1"/>
</dbReference>
<dbReference type="GO" id="GO:0005634">
    <property type="term" value="C:nucleus"/>
    <property type="evidence" value="ECO:0007669"/>
    <property type="project" value="UniProtKB-SubCell"/>
</dbReference>
<dbReference type="PROSITE" id="PS50888">
    <property type="entry name" value="BHLH"/>
    <property type="match status" value="1"/>
</dbReference>
<keyword evidence="3" id="KW-0804">Transcription</keyword>
<dbReference type="Proteomes" id="UP001190926">
    <property type="component" value="Unassembled WGS sequence"/>
</dbReference>